<dbReference type="KEGG" id="vab:WPS_02960"/>
<dbReference type="SUPFAM" id="SSF141130">
    <property type="entry name" value="Acetamidase/Formamidase-like"/>
    <property type="match status" value="1"/>
</dbReference>
<dbReference type="InterPro" id="IPR004304">
    <property type="entry name" value="FmdA_AmdA"/>
</dbReference>
<feature type="compositionally biased region" description="Low complexity" evidence="1">
    <location>
        <begin position="53"/>
        <end position="66"/>
    </location>
</feature>
<dbReference type="GO" id="GO:0016811">
    <property type="term" value="F:hydrolase activity, acting on carbon-nitrogen (but not peptide) bonds, in linear amides"/>
    <property type="evidence" value="ECO:0007669"/>
    <property type="project" value="InterPro"/>
</dbReference>
<evidence type="ECO:0000313" key="3">
    <source>
        <dbReference type="Proteomes" id="UP001317532"/>
    </source>
</evidence>
<dbReference type="Proteomes" id="UP001317532">
    <property type="component" value="Chromosome"/>
</dbReference>
<protein>
    <submittedName>
        <fullName evidence="2">Amidase</fullName>
    </submittedName>
</protein>
<reference evidence="2 3" key="1">
    <citation type="journal article" date="2022" name="ISME Commun">
        <title>Vulcanimicrobium alpinus gen. nov. sp. nov., the first cultivated representative of the candidate phylum 'Eremiobacterota', is a metabolically versatile aerobic anoxygenic phototroph.</title>
        <authorList>
            <person name="Yabe S."/>
            <person name="Muto K."/>
            <person name="Abe K."/>
            <person name="Yokota A."/>
            <person name="Staudigel H."/>
            <person name="Tebo B.M."/>
        </authorList>
    </citation>
    <scope>NUCLEOTIDE SEQUENCE [LARGE SCALE GENOMIC DNA]</scope>
    <source>
        <strain evidence="2 3">WC8-2</strain>
    </source>
</reference>
<name>A0AAN1XTQ0_UNVUL</name>
<dbReference type="EMBL" id="AP025523">
    <property type="protein sequence ID" value="BDE05020.1"/>
    <property type="molecule type" value="Genomic_DNA"/>
</dbReference>
<dbReference type="Gene3D" id="2.60.120.580">
    <property type="entry name" value="Acetamidase/Formamidase-like domains"/>
    <property type="match status" value="1"/>
</dbReference>
<evidence type="ECO:0000256" key="1">
    <source>
        <dbReference type="SAM" id="MobiDB-lite"/>
    </source>
</evidence>
<organism evidence="2 3">
    <name type="scientific">Vulcanimicrobium alpinum</name>
    <dbReference type="NCBI Taxonomy" id="3016050"/>
    <lineage>
        <taxon>Bacteria</taxon>
        <taxon>Bacillati</taxon>
        <taxon>Vulcanimicrobiota</taxon>
        <taxon>Vulcanimicrobiia</taxon>
        <taxon>Vulcanimicrobiales</taxon>
        <taxon>Vulcanimicrobiaceae</taxon>
        <taxon>Vulcanimicrobium</taxon>
    </lineage>
</organism>
<dbReference type="RefSeq" id="WP_317996091.1">
    <property type="nucleotide sequence ID" value="NZ_AP025523.1"/>
</dbReference>
<feature type="compositionally biased region" description="Polar residues" evidence="1">
    <location>
        <begin position="67"/>
        <end position="77"/>
    </location>
</feature>
<dbReference type="PANTHER" id="PTHR31891">
    <property type="entry name" value="FORMAMIDASE C869.04-RELATED"/>
    <property type="match status" value="1"/>
</dbReference>
<sequence>MFGCSDEGGIARVSAEVRDAWASDARRARLRAHDASDAGAIESRYEALRDGRAAPADPTAASPSTGDAETTWTSTSAPVALGRTHRIPSTVDTVAQGIFDPNAAPVATIDSGDVVVYENTWTHFSNRLQPGVSADALAAMRRAIPGRGVHSIIGPIFVRGAMPGDVLQLRMLRLETIDFGANFHNPGALVTGSLHAEFAHGHVRYFDLSADDGYVYFNDRIRLALKPFQGTLGVAPAGDVPVSSVAPGRFGGNIDLKDLTAGSSLFVPVTHPGALIFTGDSHAVQADGEVNITAIETGMREVRMQVIVHKNAGWTWPFAETPTHWIALGMDTHLNEALRIALRQTIAFLHERAGLTRDESYSLASIGVDFRVTQMVNVINGVHAMIPKEIFAPDYRSTISVA</sequence>
<keyword evidence="3" id="KW-1185">Reference proteome</keyword>
<proteinExistence type="predicted"/>
<evidence type="ECO:0000313" key="2">
    <source>
        <dbReference type="EMBL" id="BDE05020.1"/>
    </source>
</evidence>
<dbReference type="Gene3D" id="3.10.28.20">
    <property type="entry name" value="Acetamidase/Formamidase-like domains"/>
    <property type="match status" value="1"/>
</dbReference>
<dbReference type="PANTHER" id="PTHR31891:SF1">
    <property type="entry name" value="FORMAMIDASE C869.04-RELATED"/>
    <property type="match status" value="1"/>
</dbReference>
<dbReference type="Pfam" id="PF03069">
    <property type="entry name" value="FmdA_AmdA"/>
    <property type="match status" value="2"/>
</dbReference>
<gene>
    <name evidence="2" type="ORF">WPS_02960</name>
</gene>
<accession>A0AAN1XTQ0</accession>
<dbReference type="AlphaFoldDB" id="A0AAN1XTQ0"/>
<feature type="region of interest" description="Disordered" evidence="1">
    <location>
        <begin position="49"/>
        <end position="84"/>
    </location>
</feature>